<keyword evidence="2" id="KW-1185">Reference proteome</keyword>
<dbReference type="EMBL" id="JBGORX010000003">
    <property type="protein sequence ID" value="MFJ1269073.1"/>
    <property type="molecule type" value="Genomic_DNA"/>
</dbReference>
<evidence type="ECO:0000313" key="2">
    <source>
        <dbReference type="Proteomes" id="UP001615550"/>
    </source>
</evidence>
<dbReference type="Pfam" id="PF08895">
    <property type="entry name" value="DUF1840"/>
    <property type="match status" value="1"/>
</dbReference>
<dbReference type="RefSeq" id="WP_400187889.1">
    <property type="nucleotide sequence ID" value="NZ_JBGORX010000003.1"/>
</dbReference>
<protein>
    <submittedName>
        <fullName evidence="1">DUF1840 domain-containing protein</fullName>
    </submittedName>
</protein>
<sequence length="99" mass="10829">MLVTFHSDAYEDITYFGDVAKQLLLLMGHSGTVPGAIKFEDLPQALTHLQQGLAKSGSQSSAKEDEDGEMLIGLEKRAIPLLNLLQASIRDECNVLWDA</sequence>
<evidence type="ECO:0000313" key="1">
    <source>
        <dbReference type="EMBL" id="MFJ1269073.1"/>
    </source>
</evidence>
<gene>
    <name evidence="1" type="ORF">ACD661_10930</name>
</gene>
<comment type="caution">
    <text evidence="1">The sequence shown here is derived from an EMBL/GenBank/DDBJ whole genome shotgun (WGS) entry which is preliminary data.</text>
</comment>
<reference evidence="1 2" key="1">
    <citation type="submission" date="2024-08" db="EMBL/GenBank/DDBJ databases">
        <title>Draft Genome Sequence of Legionella lytica strain DSB2004, Isolated From a Fire Sprinkler System.</title>
        <authorList>
            <person name="Everhart A.D."/>
            <person name="Kidane D.T."/>
            <person name="Farone A.L."/>
            <person name="Farone M.B."/>
        </authorList>
    </citation>
    <scope>NUCLEOTIDE SEQUENCE [LARGE SCALE GENOMIC DNA]</scope>
    <source>
        <strain evidence="1 2">DSB2004</strain>
    </source>
</reference>
<dbReference type="InterPro" id="IPR014991">
    <property type="entry name" value="DUF1840"/>
</dbReference>
<name>A0ABW8D8N9_9GAMM</name>
<organism evidence="1 2">
    <name type="scientific">Legionella lytica</name>
    <dbReference type="NCBI Taxonomy" id="96232"/>
    <lineage>
        <taxon>Bacteria</taxon>
        <taxon>Pseudomonadati</taxon>
        <taxon>Pseudomonadota</taxon>
        <taxon>Gammaproteobacteria</taxon>
        <taxon>Legionellales</taxon>
        <taxon>Legionellaceae</taxon>
        <taxon>Legionella</taxon>
    </lineage>
</organism>
<dbReference type="Proteomes" id="UP001615550">
    <property type="component" value="Unassembled WGS sequence"/>
</dbReference>
<accession>A0ABW8D8N9</accession>
<proteinExistence type="predicted"/>